<organism evidence="1 2">
    <name type="scientific">Phenylobacterium montanum</name>
    <dbReference type="NCBI Taxonomy" id="2823693"/>
    <lineage>
        <taxon>Bacteria</taxon>
        <taxon>Pseudomonadati</taxon>
        <taxon>Pseudomonadota</taxon>
        <taxon>Alphaproteobacteria</taxon>
        <taxon>Caulobacterales</taxon>
        <taxon>Caulobacteraceae</taxon>
        <taxon>Phenylobacterium</taxon>
    </lineage>
</organism>
<dbReference type="RefSeq" id="WP_211936109.1">
    <property type="nucleotide sequence ID" value="NZ_CP073078.1"/>
</dbReference>
<dbReference type="KEGG" id="caul:KCG34_13175"/>
<dbReference type="EMBL" id="CP073078">
    <property type="protein sequence ID" value="QUD86057.1"/>
    <property type="molecule type" value="Genomic_DNA"/>
</dbReference>
<evidence type="ECO:0000313" key="1">
    <source>
        <dbReference type="EMBL" id="QUD86057.1"/>
    </source>
</evidence>
<dbReference type="Proteomes" id="UP000676409">
    <property type="component" value="Chromosome"/>
</dbReference>
<reference evidence="1" key="1">
    <citation type="submission" date="2021-04" db="EMBL/GenBank/DDBJ databases">
        <title>The complete genome sequence of Caulobacter sp. S6.</title>
        <authorList>
            <person name="Tang Y."/>
            <person name="Ouyang W."/>
            <person name="Liu Q."/>
            <person name="Huang B."/>
            <person name="Guo Z."/>
            <person name="Lei P."/>
        </authorList>
    </citation>
    <scope>NUCLEOTIDE SEQUENCE</scope>
    <source>
        <strain evidence="1">S6</strain>
    </source>
</reference>
<evidence type="ECO:0000313" key="2">
    <source>
        <dbReference type="Proteomes" id="UP000676409"/>
    </source>
</evidence>
<keyword evidence="2" id="KW-1185">Reference proteome</keyword>
<gene>
    <name evidence="1" type="ORF">KCG34_13175</name>
</gene>
<sequence>MHEGIALSRWSRLLIEEIFGDREGEGRPVSTIEAGGALLVRALARSGIDATEQAALDSFVQAFPARGQMLRWFSGVDSPGDAVPAFLILCCVAASEATGSEANDYRERLRQMMGWDAIIMDCGALPTLWKRLERSLAAAPPDRRLRRLILPDPRFRTQIGHAIELTFPSRQDARRLRHDLDDGGLVDPNSPVAVMRWLVARGTRYSPTFQETFSDFQSAWRSGARALTDHRFWSGWRMVVESWRPTLTQDVFHIVSDEWGRYQLVTAEGEPTTLRAIETKAPPALRSLLANGSPILLREVDWGQWTWTGQGRSAIRDARAALIREKSHSATILAQMDRAAVQDAAGWVLTAAIDLLPGTSGRLAIGDDDLVDARFTGVPRFDGGRLARPSFPIRLSTTGPVEQVKLKGEGADLVTLRRAGSQDWLLTLVEPLSGDLQVAIEATGGVTRRTLSLRASAIAPDWQRELPRRFVVDEIGSADWAPTGAAGSAIGGSFLAAHSEASIQTKQGIIDLVEYLAARPGVMPLGGFLDLLDTLPGIEEVGRWTLYRGLMEAGLIDPLRVRGWRGCAVTARAPRAVLSRASDGFCLVIDGLVNEVLAQRLQAMAFDLGLSATCTVGVGPWSPPVLCLHGNRETLVSMAADTGLELEFLTPALDGLGVPVEGTPNADGSNHGSRIRLPDLDALGGRGVEVHLCRREAEDAPPVWLVHTAGAEPRYWSHRHLALLDACRQAAIAPFSLTRGRLISELPGVFLPLQVARWLRLATGVSPGKTVAQHSYPVGSTLEPVIRAALGLPLTATSRKLAAGGALRRRGSAVAIARSRGTAVEITPVWRWARDQRGGPH</sequence>
<dbReference type="AlphaFoldDB" id="A0A975ISQ8"/>
<accession>A0A975ISQ8</accession>
<protein>
    <submittedName>
        <fullName evidence="1">Uncharacterized protein</fullName>
    </submittedName>
</protein>
<proteinExistence type="predicted"/>
<name>A0A975ISQ8_9CAUL</name>